<keyword evidence="1" id="KW-0812">Transmembrane</keyword>
<proteinExistence type="predicted"/>
<keyword evidence="3" id="KW-1185">Reference proteome</keyword>
<gene>
    <name evidence="2" type="ORF">OCV43_10500</name>
</gene>
<accession>A0ABT2SF64</accession>
<dbReference type="EMBL" id="JAOQKI010000016">
    <property type="protein sequence ID" value="MCU6717699.1"/>
    <property type="molecule type" value="Genomic_DNA"/>
</dbReference>
<protein>
    <submittedName>
        <fullName evidence="2">Uncharacterized protein</fullName>
    </submittedName>
</protein>
<evidence type="ECO:0000313" key="3">
    <source>
        <dbReference type="Proteomes" id="UP001209666"/>
    </source>
</evidence>
<dbReference type="Proteomes" id="UP001209666">
    <property type="component" value="Unassembled WGS sequence"/>
</dbReference>
<keyword evidence="1" id="KW-1133">Transmembrane helix</keyword>
<evidence type="ECO:0000313" key="2">
    <source>
        <dbReference type="EMBL" id="MCU6717699.1"/>
    </source>
</evidence>
<keyword evidence="1" id="KW-0472">Membrane</keyword>
<sequence>MKRYIFKEQEFSNEYRYIFLCGSHYVRSNKKDKRNVLREFLKKENANYCPIILEDNFMFRNKTSRFLLYDDIYMKDLYQVEMVTNYLSDNNIIIHESISTGAETGLFLSEQSALSKTCLLLPDETAIEESKLGQFIRLAFLQEPNSAEVIKFYPRIEKNILSNDVKYWHSYFVDDKIGRNLGNQILEFLERENLIYKIEFTKSMEKVKEGLIHYKKKNTTLEITLLPRVLLNCIAAILNISELSKKIFSAEEKEMKEYIEDIKDCLFEVFIQTIGEKTGENFERCSIHAKMNIKRVYISGIIGMCLYLFQAAGFIDIVKAEDYVESNKVGITRKMVTYHDGTKHFFYEKYSGCIECAIDTQIV</sequence>
<organism evidence="2 3">
    <name type="scientific">Roseburia amylophila</name>
    <dbReference type="NCBI Taxonomy" id="2981794"/>
    <lineage>
        <taxon>Bacteria</taxon>
        <taxon>Bacillati</taxon>
        <taxon>Bacillota</taxon>
        <taxon>Clostridia</taxon>
        <taxon>Lachnospirales</taxon>
        <taxon>Lachnospiraceae</taxon>
        <taxon>Roseburia</taxon>
    </lineage>
</organism>
<feature type="transmembrane region" description="Helical" evidence="1">
    <location>
        <begin position="296"/>
        <end position="315"/>
    </location>
</feature>
<evidence type="ECO:0000256" key="1">
    <source>
        <dbReference type="SAM" id="Phobius"/>
    </source>
</evidence>
<comment type="caution">
    <text evidence="2">The sequence shown here is derived from an EMBL/GenBank/DDBJ whole genome shotgun (WGS) entry which is preliminary data.</text>
</comment>
<name>A0ABT2SF64_9FIRM</name>
<reference evidence="2 3" key="1">
    <citation type="journal article" date="2021" name="ISME Commun">
        <title>Automated analysis of genomic sequences facilitates high-throughput and comprehensive description of bacteria.</title>
        <authorList>
            <person name="Hitch T.C.A."/>
        </authorList>
    </citation>
    <scope>NUCLEOTIDE SEQUENCE [LARGE SCALE GENOMIC DNA]</scope>
    <source>
        <strain evidence="2 3">Sanger_19</strain>
    </source>
</reference>
<dbReference type="RefSeq" id="WP_262624069.1">
    <property type="nucleotide sequence ID" value="NZ_JAOQKI010000016.1"/>
</dbReference>